<dbReference type="AlphaFoldDB" id="A0A4Z0Y9P9"/>
<keyword evidence="1" id="KW-0812">Transmembrane</keyword>
<evidence type="ECO:0000313" key="3">
    <source>
        <dbReference type="Proteomes" id="UP000297716"/>
    </source>
</evidence>
<dbReference type="Proteomes" id="UP000297716">
    <property type="component" value="Unassembled WGS sequence"/>
</dbReference>
<organism evidence="2 3">
    <name type="scientific">Xylaria hypoxylon</name>
    <dbReference type="NCBI Taxonomy" id="37992"/>
    <lineage>
        <taxon>Eukaryota</taxon>
        <taxon>Fungi</taxon>
        <taxon>Dikarya</taxon>
        <taxon>Ascomycota</taxon>
        <taxon>Pezizomycotina</taxon>
        <taxon>Sordariomycetes</taxon>
        <taxon>Xylariomycetidae</taxon>
        <taxon>Xylariales</taxon>
        <taxon>Xylariaceae</taxon>
        <taxon>Xylaria</taxon>
    </lineage>
</organism>
<comment type="caution">
    <text evidence="2">The sequence shown here is derived from an EMBL/GenBank/DDBJ whole genome shotgun (WGS) entry which is preliminary data.</text>
</comment>
<protein>
    <submittedName>
        <fullName evidence="2">Uncharacterized protein</fullName>
    </submittedName>
</protein>
<sequence>MPITTLPPHRNGFELPGQFHADITDTIQDEESHHVISSGTPYENYPFVYFCISILVHVIASILAVTQVVLAASMLAFEMFNQEAMVLLCSRAGPLRTGSEKDVVPVSRGAGDSLAERFETPATAL</sequence>
<keyword evidence="1" id="KW-0472">Membrane</keyword>
<evidence type="ECO:0000313" key="2">
    <source>
        <dbReference type="EMBL" id="TGJ79687.1"/>
    </source>
</evidence>
<gene>
    <name evidence="2" type="ORF">E0Z10_g9082</name>
</gene>
<dbReference type="EMBL" id="SKBN01000269">
    <property type="protein sequence ID" value="TGJ79687.1"/>
    <property type="molecule type" value="Genomic_DNA"/>
</dbReference>
<keyword evidence="3" id="KW-1185">Reference proteome</keyword>
<name>A0A4Z0Y9P9_9PEZI</name>
<keyword evidence="1" id="KW-1133">Transmembrane helix</keyword>
<feature type="transmembrane region" description="Helical" evidence="1">
    <location>
        <begin position="47"/>
        <end position="77"/>
    </location>
</feature>
<evidence type="ECO:0000256" key="1">
    <source>
        <dbReference type="SAM" id="Phobius"/>
    </source>
</evidence>
<reference evidence="2 3" key="1">
    <citation type="submission" date="2019-03" db="EMBL/GenBank/DDBJ databases">
        <title>Draft genome sequence of Xylaria hypoxylon DSM 108379, a ubiquitous saprotrophic-parasitic fungi on hardwood.</title>
        <authorList>
            <person name="Buettner E."/>
            <person name="Leonhardt S."/>
            <person name="Gebauer A.M."/>
            <person name="Liers C."/>
            <person name="Hofrichter M."/>
            <person name="Kellner H."/>
        </authorList>
    </citation>
    <scope>NUCLEOTIDE SEQUENCE [LARGE SCALE GENOMIC DNA]</scope>
    <source>
        <strain evidence="2 3">DSM 108379</strain>
    </source>
</reference>
<proteinExistence type="predicted"/>
<accession>A0A4Z0Y9P9</accession>